<dbReference type="RefSeq" id="WP_145263822.1">
    <property type="nucleotide sequence ID" value="NZ_CP036316.1"/>
</dbReference>
<feature type="domain" description="SAF" evidence="3">
    <location>
        <begin position="10"/>
        <end position="81"/>
    </location>
</feature>
<gene>
    <name evidence="4" type="primary">uxaA</name>
    <name evidence="4" type="ORF">V22_28660</name>
</gene>
<evidence type="ECO:0000256" key="2">
    <source>
        <dbReference type="ARBA" id="ARBA00023239"/>
    </source>
</evidence>
<dbReference type="Pfam" id="PF20629">
    <property type="entry name" value="GD_AH_C"/>
    <property type="match status" value="1"/>
</dbReference>
<proteinExistence type="inferred from homology"/>
<protein>
    <submittedName>
        <fullName evidence="4">Altronate dehydratase</fullName>
        <ecNumber evidence="4">4.2.1.7</ecNumber>
    </submittedName>
</protein>
<evidence type="ECO:0000313" key="5">
    <source>
        <dbReference type="Proteomes" id="UP000319976"/>
    </source>
</evidence>
<dbReference type="Proteomes" id="UP000319976">
    <property type="component" value="Chromosome"/>
</dbReference>
<dbReference type="Pfam" id="PF08666">
    <property type="entry name" value="SAF"/>
    <property type="match status" value="1"/>
</dbReference>
<organism evidence="4 5">
    <name type="scientific">Calycomorphotria hydatis</name>
    <dbReference type="NCBI Taxonomy" id="2528027"/>
    <lineage>
        <taxon>Bacteria</taxon>
        <taxon>Pseudomonadati</taxon>
        <taxon>Planctomycetota</taxon>
        <taxon>Planctomycetia</taxon>
        <taxon>Planctomycetales</taxon>
        <taxon>Planctomycetaceae</taxon>
        <taxon>Calycomorphotria</taxon>
    </lineage>
</organism>
<dbReference type="EMBL" id="CP036316">
    <property type="protein sequence ID" value="QDT65609.1"/>
    <property type="molecule type" value="Genomic_DNA"/>
</dbReference>
<evidence type="ECO:0000259" key="3">
    <source>
        <dbReference type="SMART" id="SM00858"/>
    </source>
</evidence>
<name>A0A517TB59_9PLAN</name>
<dbReference type="GO" id="GO:0019698">
    <property type="term" value="P:D-galacturonate catabolic process"/>
    <property type="evidence" value="ECO:0007669"/>
    <property type="project" value="TreeGrafter"/>
</dbReference>
<comment type="similarity">
    <text evidence="1">Belongs to the UxaA family.</text>
</comment>
<evidence type="ECO:0000256" key="1">
    <source>
        <dbReference type="ARBA" id="ARBA00010986"/>
    </source>
</evidence>
<dbReference type="GO" id="GO:0008789">
    <property type="term" value="F:altronate dehydratase activity"/>
    <property type="evidence" value="ECO:0007669"/>
    <property type="project" value="UniProtKB-EC"/>
</dbReference>
<dbReference type="InterPro" id="IPR007392">
    <property type="entry name" value="GD_AH_second"/>
</dbReference>
<dbReference type="Pfam" id="PF04295">
    <property type="entry name" value="GD_AH_second"/>
    <property type="match status" value="1"/>
</dbReference>
<evidence type="ECO:0000313" key="4">
    <source>
        <dbReference type="EMBL" id="QDT65609.1"/>
    </source>
</evidence>
<sequence length="553" mass="59539">MTFISVHPSDDMWVALRDYNAGEIATNLDHSLKLLDNVTAKHKIASRTIETGELVRMYNMVVGKATETIPAGRLLTRENLVHATADESLESTASSWNAPDVSRWNDLEFQGYHRSDGKVGTRNHWIVIPMVFCENRNLQTMRDAMLEELGYAKHSRYRAFTKRLLNSIEHSGSTNSLLNLDLAEELAQADQESGYGINRRFANVDGIQFLTHEGGCGGAYSDAETLCGLFAGYINNPNVAGATVLALGCEKSQVATLEAELHKRNPNFDKPLYILKQQEMGSEETIISNAIRQTLVGLVKANDIQRKPAPLSELTVGLECGGSDGFSGLSANPAVGHCSDLLVSLGAATVLSEFPELAGCESELAARCAAPETANRFRQLMLSYEERCLAEGNGFAANPSPGNIRDGLITDAMKSAGAAKKAGSSPIIDVLDYPEPITKRGLNLLCTPGNDVESTTAKAGSGATMMLFTTGLGTPTGNAVTPVIKISSNSELASRMPDIIDVDTGGIIKNTETIEQAGERLLEQVIASASGQKTKAEILGQNDFIPWRRGLTF</sequence>
<dbReference type="PANTHER" id="PTHR30536">
    <property type="entry name" value="ALTRONATE/GALACTARATE DEHYDRATASE"/>
    <property type="match status" value="1"/>
</dbReference>
<dbReference type="Gene3D" id="2.30.130.110">
    <property type="match status" value="1"/>
</dbReference>
<dbReference type="InterPro" id="IPR048332">
    <property type="entry name" value="GD_AH_C"/>
</dbReference>
<accession>A0A517TB59</accession>
<reference evidence="4 5" key="1">
    <citation type="submission" date="2019-02" db="EMBL/GenBank/DDBJ databases">
        <title>Deep-cultivation of Planctomycetes and their phenomic and genomic characterization uncovers novel biology.</title>
        <authorList>
            <person name="Wiegand S."/>
            <person name="Jogler M."/>
            <person name="Boedeker C."/>
            <person name="Pinto D."/>
            <person name="Vollmers J."/>
            <person name="Rivas-Marin E."/>
            <person name="Kohn T."/>
            <person name="Peeters S.H."/>
            <person name="Heuer A."/>
            <person name="Rast P."/>
            <person name="Oberbeckmann S."/>
            <person name="Bunk B."/>
            <person name="Jeske O."/>
            <person name="Meyerdierks A."/>
            <person name="Storesund J.E."/>
            <person name="Kallscheuer N."/>
            <person name="Luecker S."/>
            <person name="Lage O.M."/>
            <person name="Pohl T."/>
            <person name="Merkel B.J."/>
            <person name="Hornburger P."/>
            <person name="Mueller R.-W."/>
            <person name="Bruemmer F."/>
            <person name="Labrenz M."/>
            <person name="Spormann A.M."/>
            <person name="Op den Camp H."/>
            <person name="Overmann J."/>
            <person name="Amann R."/>
            <person name="Jetten M.S.M."/>
            <person name="Mascher T."/>
            <person name="Medema M.H."/>
            <person name="Devos D.P."/>
            <person name="Kaster A.-K."/>
            <person name="Ovreas L."/>
            <person name="Rohde M."/>
            <person name="Galperin M.Y."/>
            <person name="Jogler C."/>
        </authorList>
    </citation>
    <scope>NUCLEOTIDE SEQUENCE [LARGE SCALE GENOMIC DNA]</scope>
    <source>
        <strain evidence="4 5">V22</strain>
    </source>
</reference>
<dbReference type="OrthoDB" id="9804574at2"/>
<dbReference type="PANTHER" id="PTHR30536:SF5">
    <property type="entry name" value="ALTRONATE DEHYDRATASE"/>
    <property type="match status" value="1"/>
</dbReference>
<dbReference type="InterPro" id="IPR052172">
    <property type="entry name" value="UxaA_altronate/galactarate_dh"/>
</dbReference>
<keyword evidence="2 4" id="KW-0456">Lyase</keyword>
<dbReference type="EC" id="4.2.1.7" evidence="4"/>
<dbReference type="InterPro" id="IPR013974">
    <property type="entry name" value="SAF"/>
</dbReference>
<dbReference type="SMART" id="SM00858">
    <property type="entry name" value="SAF"/>
    <property type="match status" value="1"/>
</dbReference>
<dbReference type="AlphaFoldDB" id="A0A517TB59"/>
<keyword evidence="5" id="KW-1185">Reference proteome</keyword>
<dbReference type="KEGG" id="chya:V22_28660"/>